<keyword evidence="2" id="KW-1185">Reference proteome</keyword>
<sequence length="184" mass="20194">MSQIRYTSSKDELLARLIPFLQEVKDVTTTSTEVEQWLNTKYGVESELYRELARLITLGVQEGWAADAEVAGPRYRRSRVGLPSADTFFFSITAVLLDSTDNAQNNPEDSFRADYHLHPYGEINLVVPLNGGAALAGPNGWCYGGWTAPAPGSHHFPEVKGGALISLTFLPAGRIAFDVKPPQQ</sequence>
<accession>A0A5B0G0P2</accession>
<evidence type="ECO:0000313" key="2">
    <source>
        <dbReference type="Proteomes" id="UP000325273"/>
    </source>
</evidence>
<gene>
    <name evidence="1" type="ORF">FVF58_50280</name>
</gene>
<protein>
    <submittedName>
        <fullName evidence="1">DUF4863 family protein</fullName>
    </submittedName>
</protein>
<dbReference type="AlphaFoldDB" id="A0A5B0G0P2"/>
<dbReference type="EMBL" id="VTUZ01000101">
    <property type="protein sequence ID" value="KAA0996158.1"/>
    <property type="molecule type" value="Genomic_DNA"/>
</dbReference>
<dbReference type="RefSeq" id="WP_149676882.1">
    <property type="nucleotide sequence ID" value="NZ_VTUZ01000101.1"/>
</dbReference>
<organism evidence="1 2">
    <name type="scientific">Paraburkholderia panacisoli</name>
    <dbReference type="NCBI Taxonomy" id="2603818"/>
    <lineage>
        <taxon>Bacteria</taxon>
        <taxon>Pseudomonadati</taxon>
        <taxon>Pseudomonadota</taxon>
        <taxon>Betaproteobacteria</taxon>
        <taxon>Burkholderiales</taxon>
        <taxon>Burkholderiaceae</taxon>
        <taxon>Paraburkholderia</taxon>
    </lineage>
</organism>
<proteinExistence type="predicted"/>
<dbReference type="Pfam" id="PF16155">
    <property type="entry name" value="PnbB"/>
    <property type="match status" value="1"/>
</dbReference>
<dbReference type="Proteomes" id="UP000325273">
    <property type="component" value="Unassembled WGS sequence"/>
</dbReference>
<comment type="caution">
    <text evidence="1">The sequence shown here is derived from an EMBL/GenBank/DDBJ whole genome shotgun (WGS) entry which is preliminary data.</text>
</comment>
<dbReference type="InterPro" id="IPR032345">
    <property type="entry name" value="PnbB"/>
</dbReference>
<name>A0A5B0G0P2_9BURK</name>
<reference evidence="1 2" key="1">
    <citation type="submission" date="2019-08" db="EMBL/GenBank/DDBJ databases">
        <title>Paraburkholderia sp. DCY113.</title>
        <authorList>
            <person name="Kang J."/>
        </authorList>
    </citation>
    <scope>NUCLEOTIDE SEQUENCE [LARGE SCALE GENOMIC DNA]</scope>
    <source>
        <strain evidence="1 2">DCY113</strain>
    </source>
</reference>
<evidence type="ECO:0000313" key="1">
    <source>
        <dbReference type="EMBL" id="KAA0996158.1"/>
    </source>
</evidence>